<name>A0ACB8T659_9AGAM</name>
<accession>A0ACB8T659</accession>
<protein>
    <submittedName>
        <fullName evidence="1">Uncharacterized protein</fullName>
    </submittedName>
</protein>
<sequence>MPRPMVLGRIHRKVRYHASESASRYGTHSTCDSPENDYGDPSAKLWSVYLSVADNFDRAMAENWKGDMDGILIFTGLFSASVSAFVIESYKGLQPDPTFLLLAQISQQLSGGLNTSAQLPEQTPFKVPNPLLRVNIFWFLSLVFSVSCALGAILVQQWSRRYLRMTQHPAAPYRRARVRAYLYNGVERFHLAQVVEGIPVLLHASVFLFFAGLVQFLFTVNSAVAYFILGAVALGACAYMLFTVLPMVSMDSPFATPLSVPLWLASKAFVLPVLLIISSTSCCLTSFPRRKRTLASFVRRYRSRLAGSITHGLARALTRDQDLRALTWLSQSLYDDTELGPLVEGIPGFLKSPRIRSAPTTLWRLLREQSLGRRIGTLLLLCTDANGLPAATRTHRALTCMHAVWEITAAFRRERLQYAHLDGSLKIVAALKLLRADPRPEIALAATCTALLRVPVLLADCHRLVFRDLDEADRVWTWMPQAVRVACRDRHAMLRDGALVALADLAESVLPALGAVSEGHLVVVWDTLAVLAEDLLGHAPASAGAQRRFVAVLRRAVEARDAERVQAGEAQAQAVHLYDQPPYEHIARMLFRVAARLTDERAVADVAELLDAPSQSIQDLVRLPEAALTRVQSNASSMPSGPSSPILGDVLVAPPQLYLRRLNDFTDRSHIST</sequence>
<reference evidence="1" key="2">
    <citation type="journal article" date="2022" name="New Phytol.">
        <title>Evolutionary transition to the ectomycorrhizal habit in the genomes of a hyperdiverse lineage of mushroom-forming fungi.</title>
        <authorList>
            <person name="Looney B."/>
            <person name="Miyauchi S."/>
            <person name="Morin E."/>
            <person name="Drula E."/>
            <person name="Courty P.E."/>
            <person name="Kohler A."/>
            <person name="Kuo A."/>
            <person name="LaButti K."/>
            <person name="Pangilinan J."/>
            <person name="Lipzen A."/>
            <person name="Riley R."/>
            <person name="Andreopoulos W."/>
            <person name="He G."/>
            <person name="Johnson J."/>
            <person name="Nolan M."/>
            <person name="Tritt A."/>
            <person name="Barry K.W."/>
            <person name="Grigoriev I.V."/>
            <person name="Nagy L.G."/>
            <person name="Hibbett D."/>
            <person name="Henrissat B."/>
            <person name="Matheny P.B."/>
            <person name="Labbe J."/>
            <person name="Martin F.M."/>
        </authorList>
    </citation>
    <scope>NUCLEOTIDE SEQUENCE</scope>
    <source>
        <strain evidence="1">HHB10654</strain>
    </source>
</reference>
<evidence type="ECO:0000313" key="1">
    <source>
        <dbReference type="EMBL" id="KAI0064344.1"/>
    </source>
</evidence>
<organism evidence="1 2">
    <name type="scientific">Artomyces pyxidatus</name>
    <dbReference type="NCBI Taxonomy" id="48021"/>
    <lineage>
        <taxon>Eukaryota</taxon>
        <taxon>Fungi</taxon>
        <taxon>Dikarya</taxon>
        <taxon>Basidiomycota</taxon>
        <taxon>Agaricomycotina</taxon>
        <taxon>Agaricomycetes</taxon>
        <taxon>Russulales</taxon>
        <taxon>Auriscalpiaceae</taxon>
        <taxon>Artomyces</taxon>
    </lineage>
</organism>
<dbReference type="EMBL" id="MU277199">
    <property type="protein sequence ID" value="KAI0064344.1"/>
    <property type="molecule type" value="Genomic_DNA"/>
</dbReference>
<keyword evidence="2" id="KW-1185">Reference proteome</keyword>
<gene>
    <name evidence="1" type="ORF">BV25DRAFT_311492</name>
</gene>
<comment type="caution">
    <text evidence="1">The sequence shown here is derived from an EMBL/GenBank/DDBJ whole genome shotgun (WGS) entry which is preliminary data.</text>
</comment>
<proteinExistence type="predicted"/>
<evidence type="ECO:0000313" key="2">
    <source>
        <dbReference type="Proteomes" id="UP000814140"/>
    </source>
</evidence>
<reference evidence="1" key="1">
    <citation type="submission" date="2021-03" db="EMBL/GenBank/DDBJ databases">
        <authorList>
            <consortium name="DOE Joint Genome Institute"/>
            <person name="Ahrendt S."/>
            <person name="Looney B.P."/>
            <person name="Miyauchi S."/>
            <person name="Morin E."/>
            <person name="Drula E."/>
            <person name="Courty P.E."/>
            <person name="Chicoki N."/>
            <person name="Fauchery L."/>
            <person name="Kohler A."/>
            <person name="Kuo A."/>
            <person name="Labutti K."/>
            <person name="Pangilinan J."/>
            <person name="Lipzen A."/>
            <person name="Riley R."/>
            <person name="Andreopoulos W."/>
            <person name="He G."/>
            <person name="Johnson J."/>
            <person name="Barry K.W."/>
            <person name="Grigoriev I.V."/>
            <person name="Nagy L."/>
            <person name="Hibbett D."/>
            <person name="Henrissat B."/>
            <person name="Matheny P.B."/>
            <person name="Labbe J."/>
            <person name="Martin F."/>
        </authorList>
    </citation>
    <scope>NUCLEOTIDE SEQUENCE</scope>
    <source>
        <strain evidence="1">HHB10654</strain>
    </source>
</reference>
<dbReference type="Proteomes" id="UP000814140">
    <property type="component" value="Unassembled WGS sequence"/>
</dbReference>